<feature type="compositionally biased region" description="Low complexity" evidence="1">
    <location>
        <begin position="1"/>
        <end position="13"/>
    </location>
</feature>
<reference evidence="4" key="1">
    <citation type="journal article" date="2019" name="Int. J. Syst. Evol. Microbiol.">
        <title>The Global Catalogue of Microorganisms (GCM) 10K type strain sequencing project: providing services to taxonomists for standard genome sequencing and annotation.</title>
        <authorList>
            <consortium name="The Broad Institute Genomics Platform"/>
            <consortium name="The Broad Institute Genome Sequencing Center for Infectious Disease"/>
            <person name="Wu L."/>
            <person name="Ma J."/>
        </authorList>
    </citation>
    <scope>NUCLEOTIDE SEQUENCE [LARGE SCALE GENOMIC DNA]</scope>
    <source>
        <strain evidence="4">CGMCC 1.10759</strain>
    </source>
</reference>
<keyword evidence="2" id="KW-0812">Transmembrane</keyword>
<proteinExistence type="predicted"/>
<evidence type="ECO:0000256" key="1">
    <source>
        <dbReference type="SAM" id="MobiDB-lite"/>
    </source>
</evidence>
<protein>
    <recommendedName>
        <fullName evidence="5">OmpA-like domain-containing protein</fullName>
    </recommendedName>
</protein>
<evidence type="ECO:0008006" key="5">
    <source>
        <dbReference type="Google" id="ProtNLM"/>
    </source>
</evidence>
<dbReference type="Proteomes" id="UP001595904">
    <property type="component" value="Unassembled WGS sequence"/>
</dbReference>
<name>A0ABV8SYR0_9GAMM</name>
<comment type="caution">
    <text evidence="3">The sequence shown here is derived from an EMBL/GenBank/DDBJ whole genome shotgun (WGS) entry which is preliminary data.</text>
</comment>
<feature type="region of interest" description="Disordered" evidence="1">
    <location>
        <begin position="1"/>
        <end position="26"/>
    </location>
</feature>
<organism evidence="3 4">
    <name type="scientific">Steroidobacter flavus</name>
    <dbReference type="NCBI Taxonomy" id="1842136"/>
    <lineage>
        <taxon>Bacteria</taxon>
        <taxon>Pseudomonadati</taxon>
        <taxon>Pseudomonadota</taxon>
        <taxon>Gammaproteobacteria</taxon>
        <taxon>Steroidobacterales</taxon>
        <taxon>Steroidobacteraceae</taxon>
        <taxon>Steroidobacter</taxon>
    </lineage>
</organism>
<evidence type="ECO:0000313" key="4">
    <source>
        <dbReference type="Proteomes" id="UP001595904"/>
    </source>
</evidence>
<dbReference type="EMBL" id="JBHSDU010000014">
    <property type="protein sequence ID" value="MFC4312622.1"/>
    <property type="molecule type" value="Genomic_DNA"/>
</dbReference>
<gene>
    <name evidence="3" type="ORF">ACFPN2_26295</name>
</gene>
<sequence length="260" mass="28104">MEEQTSSSGNSSSDQRENRQAPRSDGAGWRVAAGIAVVALILGFLLGSCVPHAWDRDTTGGDGPVTPNVVEPEKSIVPEVPSLPTPGPSDISRIMLPFYAADVNNCSTAEFGDGALLVKESEAVLELLAGGLQWCGVGQEVVIDVQGFSSQRAFDCSTPEISDHLNIELAEARRQQVIGRIEAYLTANRDKHPTSVVRIERAGERRWPGANDQERLANMRQQLAFHDNVDKAAGKTPETFTRRVDIVVNRKGRCASAGKE</sequence>
<keyword evidence="2" id="KW-1133">Transmembrane helix</keyword>
<feature type="transmembrane region" description="Helical" evidence="2">
    <location>
        <begin position="27"/>
        <end position="46"/>
    </location>
</feature>
<evidence type="ECO:0000313" key="3">
    <source>
        <dbReference type="EMBL" id="MFC4312622.1"/>
    </source>
</evidence>
<keyword evidence="2" id="KW-0472">Membrane</keyword>
<accession>A0ABV8SYR0</accession>
<dbReference type="RefSeq" id="WP_380602181.1">
    <property type="nucleotide sequence ID" value="NZ_JBHSDU010000014.1"/>
</dbReference>
<evidence type="ECO:0000256" key="2">
    <source>
        <dbReference type="SAM" id="Phobius"/>
    </source>
</evidence>
<keyword evidence="4" id="KW-1185">Reference proteome</keyword>